<evidence type="ECO:0000256" key="3">
    <source>
        <dbReference type="ARBA" id="ARBA00022832"/>
    </source>
</evidence>
<keyword evidence="3" id="KW-0276">Fatty acid metabolism</keyword>
<dbReference type="EMBL" id="APQI01000004">
    <property type="protein sequence ID" value="ENV99500.1"/>
    <property type="molecule type" value="Genomic_DNA"/>
</dbReference>
<sequence>MSQYLHSINQLTPLEFLDKSYNFHGDNISFYDKGYSYTFSETYTRIKNLSYFFIKNGLMKGEKVAILSMNCMEVIELHFAIAKAGGVVVTINPNLSISEIIQQLEFSETKFLFLNLSEDKFSSIINVENELFFIFPRSFKNKFDKLKENNFFIYESCLKTNDIYTDEVFPVINEYDDLAINFTSGTTGLPKAVVYTHRTAYLQALGQIIIFNLDIKTVYFWSLPMFHGNGWAHIWALFASSATQIIYDNNLLNDVADVLKKIRIFNVTHLAGSPRLLKSLAFHDNSDSLNYLNLMIGGASPSPELLNRFYDLKINLVNQYGLNESLGSITSTSSKFTDFKSLDDYVDFHSKQGIVSPHFGSKFKLINNEGELIKHDGKDIGEILIRGNTLFSRYYKNKAMTDESIENNWFRTGDLAVIHSDGSLQLKDRKKDLIFIENDNDWLNVSSLEIEYILLKYKYIDDVAVIGINSNLAQETKIIAFIESTMNLEQISDDLLLYCSQNLGKLKTPHKFILAELPKTATGKVKKHELMTKMANCL</sequence>
<dbReference type="Pfam" id="PF13193">
    <property type="entry name" value="AMP-binding_C"/>
    <property type="match status" value="1"/>
</dbReference>
<evidence type="ECO:0000313" key="7">
    <source>
        <dbReference type="EMBL" id="ENV99500.1"/>
    </source>
</evidence>
<dbReference type="Gene3D" id="3.30.300.30">
    <property type="match status" value="1"/>
</dbReference>
<gene>
    <name evidence="7" type="ORF">F936_02584</name>
</gene>
<dbReference type="Proteomes" id="UP000013024">
    <property type="component" value="Unassembled WGS sequence"/>
</dbReference>
<feature type="domain" description="AMP-dependent synthetase/ligase" evidence="5">
    <location>
        <begin position="22"/>
        <end position="395"/>
    </location>
</feature>
<comment type="caution">
    <text evidence="7">The sequence shown here is derived from an EMBL/GenBank/DDBJ whole genome shotgun (WGS) entry which is preliminary data.</text>
</comment>
<evidence type="ECO:0000313" key="8">
    <source>
        <dbReference type="Proteomes" id="UP000013024"/>
    </source>
</evidence>
<accession>A0ABP2UGD9</accession>
<dbReference type="PROSITE" id="PS00455">
    <property type="entry name" value="AMP_BINDING"/>
    <property type="match status" value="1"/>
</dbReference>
<reference evidence="7 8" key="1">
    <citation type="submission" date="2013-02" db="EMBL/GenBank/DDBJ databases">
        <title>The Genome Sequence of Acinetobacter calcoaceticus CIP 81.8.</title>
        <authorList>
            <consortium name="The Broad Institute Genome Sequencing Platform"/>
            <consortium name="The Broad Institute Genome Sequencing Center for Infectious Disease"/>
            <person name="Cerqueira G."/>
            <person name="Feldgarden M."/>
            <person name="Courvalin P."/>
            <person name="Perichon B."/>
            <person name="Grillot-Courvalin C."/>
            <person name="Clermont D."/>
            <person name="Rocha E."/>
            <person name="Yoon E.-J."/>
            <person name="Nemec A."/>
            <person name="Walker B."/>
            <person name="Young S.K."/>
            <person name="Zeng Q."/>
            <person name="Gargeya S."/>
            <person name="Fitzgerald M."/>
            <person name="Haas B."/>
            <person name="Abouelleil A."/>
            <person name="Alvarado L."/>
            <person name="Arachchi H.M."/>
            <person name="Berlin A.M."/>
            <person name="Chapman S.B."/>
            <person name="Dewar J."/>
            <person name="Goldberg J."/>
            <person name="Griggs A."/>
            <person name="Gujja S."/>
            <person name="Hansen M."/>
            <person name="Howarth C."/>
            <person name="Imamovic A."/>
            <person name="Larimer J."/>
            <person name="McCowan C."/>
            <person name="Murphy C."/>
            <person name="Neiman D."/>
            <person name="Pearson M."/>
            <person name="Priest M."/>
            <person name="Roberts A."/>
            <person name="Saif S."/>
            <person name="Shea T."/>
            <person name="Sisk P."/>
            <person name="Sykes S."/>
            <person name="Wortman J."/>
            <person name="Nusbaum C."/>
            <person name="Birren B."/>
        </authorList>
    </citation>
    <scope>NUCLEOTIDE SEQUENCE [LARGE SCALE GENOMIC DNA]</scope>
    <source>
        <strain evidence="7 8">CIP 81.8</strain>
    </source>
</reference>
<feature type="domain" description="AMP-binding enzyme C-terminal" evidence="6">
    <location>
        <begin position="449"/>
        <end position="524"/>
    </location>
</feature>
<dbReference type="Gene3D" id="3.40.50.12780">
    <property type="entry name" value="N-terminal domain of ligase-like"/>
    <property type="match status" value="1"/>
</dbReference>
<evidence type="ECO:0000259" key="6">
    <source>
        <dbReference type="Pfam" id="PF13193"/>
    </source>
</evidence>
<dbReference type="GeneID" id="92919050"/>
<dbReference type="RefSeq" id="WP_005047861.1">
    <property type="nucleotide sequence ID" value="NZ_KB849780.1"/>
</dbReference>
<dbReference type="PANTHER" id="PTHR43859">
    <property type="entry name" value="ACYL-ACTIVATING ENZYME"/>
    <property type="match status" value="1"/>
</dbReference>
<keyword evidence="4" id="KW-0443">Lipid metabolism</keyword>
<protein>
    <recommendedName>
        <fullName evidence="9">AMP-dependent synthetase/ligase domain-containing protein</fullName>
    </recommendedName>
</protein>
<dbReference type="InterPro" id="IPR042099">
    <property type="entry name" value="ANL_N_sf"/>
</dbReference>
<proteinExistence type="inferred from homology"/>
<comment type="similarity">
    <text evidence="1">Belongs to the ATP-dependent AMP-binding enzyme family.</text>
</comment>
<dbReference type="InterPro" id="IPR000873">
    <property type="entry name" value="AMP-dep_synth/lig_dom"/>
</dbReference>
<evidence type="ECO:0000259" key="5">
    <source>
        <dbReference type="Pfam" id="PF00501"/>
    </source>
</evidence>
<dbReference type="InterPro" id="IPR045851">
    <property type="entry name" value="AMP-bd_C_sf"/>
</dbReference>
<evidence type="ECO:0000256" key="2">
    <source>
        <dbReference type="ARBA" id="ARBA00022598"/>
    </source>
</evidence>
<evidence type="ECO:0000256" key="4">
    <source>
        <dbReference type="ARBA" id="ARBA00023098"/>
    </source>
</evidence>
<evidence type="ECO:0000256" key="1">
    <source>
        <dbReference type="ARBA" id="ARBA00006432"/>
    </source>
</evidence>
<dbReference type="InterPro" id="IPR020845">
    <property type="entry name" value="AMP-binding_CS"/>
</dbReference>
<dbReference type="InterPro" id="IPR025110">
    <property type="entry name" value="AMP-bd_C"/>
</dbReference>
<keyword evidence="2" id="KW-0436">Ligase</keyword>
<keyword evidence="8" id="KW-1185">Reference proteome</keyword>
<name>A0ABP2UGD9_ACICA</name>
<dbReference type="SUPFAM" id="SSF56801">
    <property type="entry name" value="Acetyl-CoA synthetase-like"/>
    <property type="match status" value="1"/>
</dbReference>
<evidence type="ECO:0008006" key="9">
    <source>
        <dbReference type="Google" id="ProtNLM"/>
    </source>
</evidence>
<organism evidence="7 8">
    <name type="scientific">Acinetobacter calcoaceticus DSM 30006 = CIP 81.8</name>
    <dbReference type="NCBI Taxonomy" id="981331"/>
    <lineage>
        <taxon>Bacteria</taxon>
        <taxon>Pseudomonadati</taxon>
        <taxon>Pseudomonadota</taxon>
        <taxon>Gammaproteobacteria</taxon>
        <taxon>Moraxellales</taxon>
        <taxon>Moraxellaceae</taxon>
        <taxon>Acinetobacter</taxon>
        <taxon>Acinetobacter calcoaceticus/baumannii complex</taxon>
    </lineage>
</organism>
<dbReference type="Pfam" id="PF00501">
    <property type="entry name" value="AMP-binding"/>
    <property type="match status" value="1"/>
</dbReference>
<dbReference type="PANTHER" id="PTHR43859:SF4">
    <property type="entry name" value="BUTANOATE--COA LIGASE AAE1-RELATED"/>
    <property type="match status" value="1"/>
</dbReference>